<reference evidence="2 3" key="1">
    <citation type="journal article" date="2007" name="Genome Biol.">
        <title>Interrupted coding sequences in Mycobacterium smegmatis: authentic mutations or sequencing errors?</title>
        <authorList>
            <person name="Deshayes C."/>
            <person name="Perrodou E."/>
            <person name="Gallien S."/>
            <person name="Euphrasie D."/>
            <person name="Schaeffer C."/>
            <person name="Van-Dorsselaer A."/>
            <person name="Poch O."/>
            <person name="Lecompte O."/>
            <person name="Reyrat J.M."/>
        </authorList>
    </citation>
    <scope>NUCLEOTIDE SEQUENCE [LARGE SCALE GENOMIC DNA]</scope>
    <source>
        <strain evidence="3">ATCC 700084 / mc(2)155</strain>
    </source>
</reference>
<dbReference type="AlphaFoldDB" id="I7FES4"/>
<evidence type="ECO:0000256" key="1">
    <source>
        <dbReference type="SAM" id="Phobius"/>
    </source>
</evidence>
<feature type="transmembrane region" description="Helical" evidence="1">
    <location>
        <begin position="68"/>
        <end position="85"/>
    </location>
</feature>
<dbReference type="PATRIC" id="fig|246196.56.peg.3596"/>
<name>I7FES4_MYCS2</name>
<dbReference type="Proteomes" id="UP000006158">
    <property type="component" value="Chromosome"/>
</dbReference>
<accession>I7FES4</accession>
<evidence type="ECO:0000313" key="2">
    <source>
        <dbReference type="EMBL" id="AFP39970.1"/>
    </source>
</evidence>
<dbReference type="KEGG" id="msg:MSMEI_3507"/>
<gene>
    <name evidence="2" type="ordered locus">MSMEI_3507</name>
</gene>
<keyword evidence="1" id="KW-0812">Transmembrane</keyword>
<keyword evidence="1" id="KW-0472">Membrane</keyword>
<dbReference type="EMBL" id="CP001663">
    <property type="protein sequence ID" value="AFP39970.1"/>
    <property type="molecule type" value="Genomic_DNA"/>
</dbReference>
<keyword evidence="1" id="KW-1133">Transmembrane helix</keyword>
<sequence length="127" mass="13735">MSRSRRARSACGVSRMPASATAPRIAPFHRGRSRIGINIAHRQRRRVVRGNGDMLTAVRKVLGFQMTIAEWIGTAIILAVPYLAIGTLWSLTHTGHLAGMGRLDAAVSVLGSIAAWPVLLFTDVCMS</sequence>
<organism evidence="2 3">
    <name type="scientific">Mycolicibacterium smegmatis (strain ATCC 700084 / mc(2)155)</name>
    <name type="common">Mycobacterium smegmatis</name>
    <dbReference type="NCBI Taxonomy" id="246196"/>
    <lineage>
        <taxon>Bacteria</taxon>
        <taxon>Bacillati</taxon>
        <taxon>Actinomycetota</taxon>
        <taxon>Actinomycetes</taxon>
        <taxon>Mycobacteriales</taxon>
        <taxon>Mycobacteriaceae</taxon>
        <taxon>Mycolicibacterium</taxon>
    </lineage>
</organism>
<reference evidence="2 3" key="2">
    <citation type="journal article" date="2009" name="Genome Res.">
        <title>Ortho-proteogenomics: multiple proteomes investigation through orthology and a new MS-based protocol.</title>
        <authorList>
            <person name="Gallien S."/>
            <person name="Perrodou E."/>
            <person name="Carapito C."/>
            <person name="Deshayes C."/>
            <person name="Reyrat J.M."/>
            <person name="Van Dorsselaer A."/>
            <person name="Poch O."/>
            <person name="Schaeffer C."/>
            <person name="Lecompte O."/>
        </authorList>
    </citation>
    <scope>NUCLEOTIDE SEQUENCE [LARGE SCALE GENOMIC DNA]</scope>
    <source>
        <strain evidence="3">ATCC 700084 / mc(2)155</strain>
    </source>
</reference>
<evidence type="ECO:0000313" key="3">
    <source>
        <dbReference type="Proteomes" id="UP000006158"/>
    </source>
</evidence>
<proteinExistence type="predicted"/>
<protein>
    <submittedName>
        <fullName evidence="2">Conserved hypothetical membrane protein</fullName>
    </submittedName>
</protein>
<feature type="transmembrane region" description="Helical" evidence="1">
    <location>
        <begin position="105"/>
        <end position="126"/>
    </location>
</feature>